<reference evidence="2 3" key="1">
    <citation type="submission" date="2011-07" db="EMBL/GenBank/DDBJ databases">
        <authorList>
            <person name="Coyne R."/>
            <person name="Brami D."/>
            <person name="Johnson J."/>
            <person name="Hostetler J."/>
            <person name="Hannick L."/>
            <person name="Clark T."/>
            <person name="Cassidy-Hanley D."/>
            <person name="Inman J."/>
        </authorList>
    </citation>
    <scope>NUCLEOTIDE SEQUENCE [LARGE SCALE GENOMIC DNA]</scope>
    <source>
        <strain evidence="2 3">G5</strain>
    </source>
</reference>
<gene>
    <name evidence="2" type="ORF">IMG5_164600</name>
</gene>
<dbReference type="AlphaFoldDB" id="G0R0G8"/>
<dbReference type="eggNOG" id="ENOG502RT3V">
    <property type="taxonomic scope" value="Eukaryota"/>
</dbReference>
<dbReference type="GeneID" id="14905141"/>
<dbReference type="OrthoDB" id="10658491at2759"/>
<keyword evidence="1" id="KW-0732">Signal</keyword>
<evidence type="ECO:0000256" key="1">
    <source>
        <dbReference type="SAM" id="SignalP"/>
    </source>
</evidence>
<proteinExistence type="predicted"/>
<evidence type="ECO:0000313" key="3">
    <source>
        <dbReference type="Proteomes" id="UP000008983"/>
    </source>
</evidence>
<name>G0R0G8_ICHMU</name>
<dbReference type="RefSeq" id="XP_004030283.1">
    <property type="nucleotide sequence ID" value="XM_004030235.1"/>
</dbReference>
<dbReference type="EMBL" id="GL984193">
    <property type="protein sequence ID" value="EGR29047.1"/>
    <property type="molecule type" value="Genomic_DNA"/>
</dbReference>
<feature type="signal peptide" evidence="1">
    <location>
        <begin position="1"/>
        <end position="17"/>
    </location>
</feature>
<sequence length="115" mass="13095">MKKFLLIAILYVVTALATVSNKEAFDCIQSLKLPTELEFPFSYGVACNKFHNGLVNQDTLDQPASDENWQACKKGLIDHFTDDEAKQFFAQVDNCLNNGKPSVLYFIEQQLMKRK</sequence>
<feature type="chain" id="PRO_5003408079" evidence="1">
    <location>
        <begin position="18"/>
        <end position="115"/>
    </location>
</feature>
<evidence type="ECO:0000313" key="2">
    <source>
        <dbReference type="EMBL" id="EGR29047.1"/>
    </source>
</evidence>
<dbReference type="InParanoid" id="G0R0G8"/>
<protein>
    <submittedName>
        <fullName evidence="2">Uncharacterized protein</fullName>
    </submittedName>
</protein>
<keyword evidence="3" id="KW-1185">Reference proteome</keyword>
<accession>G0R0G8</accession>
<organism evidence="2 3">
    <name type="scientific">Ichthyophthirius multifiliis</name>
    <name type="common">White spot disease agent</name>
    <name type="synonym">Ich</name>
    <dbReference type="NCBI Taxonomy" id="5932"/>
    <lineage>
        <taxon>Eukaryota</taxon>
        <taxon>Sar</taxon>
        <taxon>Alveolata</taxon>
        <taxon>Ciliophora</taxon>
        <taxon>Intramacronucleata</taxon>
        <taxon>Oligohymenophorea</taxon>
        <taxon>Hymenostomatida</taxon>
        <taxon>Ophryoglenina</taxon>
        <taxon>Ichthyophthirius</taxon>
    </lineage>
</organism>
<dbReference type="Proteomes" id="UP000008983">
    <property type="component" value="Unassembled WGS sequence"/>
</dbReference>